<gene>
    <name evidence="1" type="ORF">MLD38_025503</name>
</gene>
<keyword evidence="2" id="KW-1185">Reference proteome</keyword>
<protein>
    <submittedName>
        <fullName evidence="1">Uncharacterized protein</fullName>
    </submittedName>
</protein>
<evidence type="ECO:0000313" key="1">
    <source>
        <dbReference type="EMBL" id="KAI4340693.1"/>
    </source>
</evidence>
<accession>A0ACB9NVA6</accession>
<evidence type="ECO:0000313" key="2">
    <source>
        <dbReference type="Proteomes" id="UP001057402"/>
    </source>
</evidence>
<organism evidence="1 2">
    <name type="scientific">Melastoma candidum</name>
    <dbReference type="NCBI Taxonomy" id="119954"/>
    <lineage>
        <taxon>Eukaryota</taxon>
        <taxon>Viridiplantae</taxon>
        <taxon>Streptophyta</taxon>
        <taxon>Embryophyta</taxon>
        <taxon>Tracheophyta</taxon>
        <taxon>Spermatophyta</taxon>
        <taxon>Magnoliopsida</taxon>
        <taxon>eudicotyledons</taxon>
        <taxon>Gunneridae</taxon>
        <taxon>Pentapetalae</taxon>
        <taxon>rosids</taxon>
        <taxon>malvids</taxon>
        <taxon>Myrtales</taxon>
        <taxon>Melastomataceae</taxon>
        <taxon>Melastomatoideae</taxon>
        <taxon>Melastomateae</taxon>
        <taxon>Melastoma</taxon>
    </lineage>
</organism>
<comment type="caution">
    <text evidence="1">The sequence shown here is derived from an EMBL/GenBank/DDBJ whole genome shotgun (WGS) entry which is preliminary data.</text>
</comment>
<proteinExistence type="predicted"/>
<dbReference type="Proteomes" id="UP001057402">
    <property type="component" value="Chromosome 7"/>
</dbReference>
<name>A0ACB9NVA6_9MYRT</name>
<dbReference type="EMBL" id="CM042886">
    <property type="protein sequence ID" value="KAI4340693.1"/>
    <property type="molecule type" value="Genomic_DNA"/>
</dbReference>
<reference evidence="2" key="1">
    <citation type="journal article" date="2023" name="Front. Plant Sci.">
        <title>Chromosomal-level genome assembly of Melastoma candidum provides insights into trichome evolution.</title>
        <authorList>
            <person name="Zhong Y."/>
            <person name="Wu W."/>
            <person name="Sun C."/>
            <person name="Zou P."/>
            <person name="Liu Y."/>
            <person name="Dai S."/>
            <person name="Zhou R."/>
        </authorList>
    </citation>
    <scope>NUCLEOTIDE SEQUENCE [LARGE SCALE GENOMIC DNA]</scope>
</reference>
<sequence length="82" mass="9011">MIDRLSLSIPAKENAYDNKSCEEHGHVLNLPRNWEHKYVWRFALNQVQHVVVTGNASGMSLTSAGSGAQNADSLSAMEDLAQ</sequence>